<dbReference type="AlphaFoldDB" id="A0A328UBA1"/>
<accession>A0A328UBA1</accession>
<protein>
    <submittedName>
        <fullName evidence="1">Uncharacterized protein</fullName>
    </submittedName>
</protein>
<gene>
    <name evidence="1" type="ORF">DPQ25_08510</name>
</gene>
<dbReference type="Proteomes" id="UP000249377">
    <property type="component" value="Unassembled WGS sequence"/>
</dbReference>
<reference evidence="1 2" key="1">
    <citation type="submission" date="2018-06" db="EMBL/GenBank/DDBJ databases">
        <title>Noncontiguous genome sequence of Ruminococcaceae bacterium ASD2818.</title>
        <authorList>
            <person name="Chaplin A.V."/>
            <person name="Sokolova S.R."/>
            <person name="Kochetkova T.O."/>
            <person name="Goltsov A.Y."/>
            <person name="Trofimov D.Y."/>
            <person name="Efimov B.A."/>
        </authorList>
    </citation>
    <scope>NUCLEOTIDE SEQUENCE [LARGE SCALE GENOMIC DNA]</scope>
    <source>
        <strain evidence="1 2">ASD2818</strain>
    </source>
</reference>
<evidence type="ECO:0000313" key="2">
    <source>
        <dbReference type="Proteomes" id="UP000249377"/>
    </source>
</evidence>
<evidence type="ECO:0000313" key="1">
    <source>
        <dbReference type="EMBL" id="RAQ28818.1"/>
    </source>
</evidence>
<organism evidence="1 2">
    <name type="scientific">Hydrogeniiclostridium mannosilyticum</name>
    <dbReference type="NCBI Taxonomy" id="2764322"/>
    <lineage>
        <taxon>Bacteria</taxon>
        <taxon>Bacillati</taxon>
        <taxon>Bacillota</taxon>
        <taxon>Clostridia</taxon>
        <taxon>Eubacteriales</taxon>
        <taxon>Acutalibacteraceae</taxon>
        <taxon>Hydrogeniiclostridium</taxon>
    </lineage>
</organism>
<sequence length="88" mass="9562">MSTANNFIAILFIPPFSAAGQSAPPAALILRSGRFSSVFILAQAPPFYSRKFLSARRPSKGLCRVCRINRQEPRGVSPRLLLKGSLAC</sequence>
<name>A0A328UBA1_9FIRM</name>
<comment type="caution">
    <text evidence="1">The sequence shown here is derived from an EMBL/GenBank/DDBJ whole genome shotgun (WGS) entry which is preliminary data.</text>
</comment>
<proteinExistence type="predicted"/>
<keyword evidence="2" id="KW-1185">Reference proteome</keyword>
<dbReference type="EMBL" id="QLYR01000004">
    <property type="protein sequence ID" value="RAQ28818.1"/>
    <property type="molecule type" value="Genomic_DNA"/>
</dbReference>